<dbReference type="EMBL" id="CP034464">
    <property type="protein sequence ID" value="AZP12266.1"/>
    <property type="molecule type" value="Genomic_DNA"/>
</dbReference>
<evidence type="ECO:0000313" key="3">
    <source>
        <dbReference type="EMBL" id="AZP12266.1"/>
    </source>
</evidence>
<proteinExistence type="predicted"/>
<organism evidence="3 4">
    <name type="scientific">Undibacterium parvum</name>
    <dbReference type="NCBI Taxonomy" id="401471"/>
    <lineage>
        <taxon>Bacteria</taxon>
        <taxon>Pseudomonadati</taxon>
        <taxon>Pseudomonadota</taxon>
        <taxon>Betaproteobacteria</taxon>
        <taxon>Burkholderiales</taxon>
        <taxon>Oxalobacteraceae</taxon>
        <taxon>Undibacterium</taxon>
    </lineage>
</organism>
<evidence type="ECO:0000313" key="4">
    <source>
        <dbReference type="Proteomes" id="UP000275663"/>
    </source>
</evidence>
<dbReference type="KEGG" id="upv:EJN92_09805"/>
<dbReference type="InterPro" id="IPR004276">
    <property type="entry name" value="GlycoTrans_28_N"/>
</dbReference>
<dbReference type="PANTHER" id="PTHR48050:SF13">
    <property type="entry name" value="STEROL 3-BETA-GLUCOSYLTRANSFERASE UGT80A2"/>
    <property type="match status" value="1"/>
</dbReference>
<dbReference type="GO" id="GO:0016758">
    <property type="term" value="F:hexosyltransferase activity"/>
    <property type="evidence" value="ECO:0007669"/>
    <property type="project" value="InterPro"/>
</dbReference>
<dbReference type="GO" id="GO:0005975">
    <property type="term" value="P:carbohydrate metabolic process"/>
    <property type="evidence" value="ECO:0007669"/>
    <property type="project" value="InterPro"/>
</dbReference>
<reference evidence="3 4" key="1">
    <citation type="journal article" date="2011" name="Int. J. Syst. Evol. Microbiol.">
        <title>Description of Undibacterium oligocarboniphilum sp. nov., isolated from purified water, and Undibacterium pigrum strain CCUG 49012 as the type strain of Undibacterium parvum sp. nov., and emended descriptions of the genus Undibacterium and the species Undibacterium pigrum.</title>
        <authorList>
            <person name="Eder W."/>
            <person name="Wanner G."/>
            <person name="Ludwig W."/>
            <person name="Busse H.J."/>
            <person name="Ziemke-Kageler F."/>
            <person name="Lang E."/>
        </authorList>
    </citation>
    <scope>NUCLEOTIDE SEQUENCE [LARGE SCALE GENOMIC DNA]</scope>
    <source>
        <strain evidence="3 4">DSM 23061</strain>
    </source>
</reference>
<dbReference type="CDD" id="cd03784">
    <property type="entry name" value="GT1_Gtf-like"/>
    <property type="match status" value="1"/>
</dbReference>
<dbReference type="PANTHER" id="PTHR48050">
    <property type="entry name" value="STEROL 3-BETA-GLUCOSYLTRANSFERASE"/>
    <property type="match status" value="1"/>
</dbReference>
<dbReference type="InterPro" id="IPR010610">
    <property type="entry name" value="EryCIII-like_C"/>
</dbReference>
<dbReference type="Proteomes" id="UP000275663">
    <property type="component" value="Chromosome"/>
</dbReference>
<accession>A0A3S9HJI7</accession>
<dbReference type="FunFam" id="3.40.50.2000:FF:000009">
    <property type="entry name" value="Sterol 3-beta-glucosyltransferase UGT80A2"/>
    <property type="match status" value="1"/>
</dbReference>
<dbReference type="Pfam" id="PF06722">
    <property type="entry name" value="EryCIII-like_C"/>
    <property type="match status" value="1"/>
</dbReference>
<feature type="domain" description="Erythromycin biosynthesis protein CIII-like C-terminal" evidence="2">
    <location>
        <begin position="311"/>
        <end position="410"/>
    </location>
</feature>
<dbReference type="RefSeq" id="WP_126127648.1">
    <property type="nucleotide sequence ID" value="NZ_CP034464.1"/>
</dbReference>
<evidence type="ECO:0000259" key="2">
    <source>
        <dbReference type="Pfam" id="PF06722"/>
    </source>
</evidence>
<dbReference type="InterPro" id="IPR050426">
    <property type="entry name" value="Glycosyltransferase_28"/>
</dbReference>
<dbReference type="Gene3D" id="3.40.50.2000">
    <property type="entry name" value="Glycogen Phosphorylase B"/>
    <property type="match status" value="2"/>
</dbReference>
<dbReference type="Pfam" id="PF03033">
    <property type="entry name" value="Glyco_transf_28"/>
    <property type="match status" value="1"/>
</dbReference>
<protein>
    <submittedName>
        <fullName evidence="3">Glycosyltransferase</fullName>
    </submittedName>
</protein>
<dbReference type="SUPFAM" id="SSF53756">
    <property type="entry name" value="UDP-Glycosyltransferase/glycogen phosphorylase"/>
    <property type="match status" value="1"/>
</dbReference>
<dbReference type="AlphaFoldDB" id="A0A3S9HJI7"/>
<keyword evidence="3" id="KW-0808">Transferase</keyword>
<name>A0A3S9HJI7_9BURK</name>
<feature type="domain" description="Glycosyltransferase family 28 N-terminal" evidence="1">
    <location>
        <begin position="5"/>
        <end position="136"/>
    </location>
</feature>
<dbReference type="GO" id="GO:0033072">
    <property type="term" value="P:vancomycin biosynthetic process"/>
    <property type="evidence" value="ECO:0007669"/>
    <property type="project" value="UniProtKB-ARBA"/>
</dbReference>
<evidence type="ECO:0000259" key="1">
    <source>
        <dbReference type="Pfam" id="PF03033"/>
    </source>
</evidence>
<dbReference type="InterPro" id="IPR002213">
    <property type="entry name" value="UDP_glucos_trans"/>
</dbReference>
<keyword evidence="4" id="KW-1185">Reference proteome</keyword>
<dbReference type="GO" id="GO:0008194">
    <property type="term" value="F:UDP-glycosyltransferase activity"/>
    <property type="evidence" value="ECO:0007669"/>
    <property type="project" value="InterPro"/>
</dbReference>
<sequence>MKIGMQTWGSHGDIRPFLALAQGLQAAGHEVTLVITCVDHAQYQGMDNEHGVKIIMVASPVIADPAEGAQAALKIFNTRNAVRQLKLIFSTLFAPAEAAMLAAAQALCQESDVLIGHFFLHPLQIAAEKSKKPYMTVMFVHSLIATKFLPPLGFPALGQWGNRLGWWLVKTTLQLQLSKYPNRLRQQLGMPAGPDLLSKVWSSEQLTLIGVSPTIAVRQPDWPAHVQVCGFLDMPNVALEGQLSGDLQHFLQTGDAPVYMTFGSMMVKDLGSQSQSLQVLTAAAKLAGCRAIIQANLWQECGYTNSANILYLSAAPHHLVFPHCQAVLHHGGAGTTHSATLAAKPSIVVAHLDEQEFWGKQLQDLGIGGKPLRRRSLTAAKLAQQILSVLNSPQMAQQAEKMALTMQAENGVATAVKLINAQCAAIKI</sequence>
<dbReference type="OrthoDB" id="9805366at2"/>
<gene>
    <name evidence="3" type="ORF">EJN92_09805</name>
</gene>